<proteinExistence type="predicted"/>
<dbReference type="EMBL" id="SSTE01013279">
    <property type="protein sequence ID" value="KAA0047244.1"/>
    <property type="molecule type" value="Genomic_DNA"/>
</dbReference>
<dbReference type="Proteomes" id="UP000321393">
    <property type="component" value="Unassembled WGS sequence"/>
</dbReference>
<protein>
    <submittedName>
        <fullName evidence="1">Transposon Tf2-1 polyprotein isoform X1</fullName>
    </submittedName>
</protein>
<accession>A0A5A7TWB1</accession>
<evidence type="ECO:0000313" key="1">
    <source>
        <dbReference type="EMBL" id="KAA0047244.1"/>
    </source>
</evidence>
<name>A0A5A7TWB1_CUCMM</name>
<comment type="caution">
    <text evidence="1">The sequence shown here is derived from an EMBL/GenBank/DDBJ whole genome shotgun (WGS) entry which is preliminary data.</text>
</comment>
<reference evidence="1 2" key="1">
    <citation type="submission" date="2019-08" db="EMBL/GenBank/DDBJ databases">
        <title>Draft genome sequences of two oriental melons (Cucumis melo L. var makuwa).</title>
        <authorList>
            <person name="Kwon S.-Y."/>
        </authorList>
    </citation>
    <scope>NUCLEOTIDE SEQUENCE [LARGE SCALE GENOMIC DNA]</scope>
    <source>
        <strain evidence="2">cv. SW 3</strain>
        <tissue evidence="1">Leaf</tissue>
    </source>
</reference>
<dbReference type="OrthoDB" id="1749511at2759"/>
<dbReference type="AlphaFoldDB" id="A0A5A7TWB1"/>
<gene>
    <name evidence="1" type="ORF">E6C27_scaffold908G00370</name>
</gene>
<evidence type="ECO:0000313" key="2">
    <source>
        <dbReference type="Proteomes" id="UP000321393"/>
    </source>
</evidence>
<sequence length="87" mass="10497">MPVFVGEDPDSWLFRAERYFQIHKLSDSEKMLVSTISFDGLALHWYRSQEEREKFLSWSNLKERLLVRFRSSRDGTRWDDIKEVSPN</sequence>
<organism evidence="1 2">
    <name type="scientific">Cucumis melo var. makuwa</name>
    <name type="common">Oriental melon</name>
    <dbReference type="NCBI Taxonomy" id="1194695"/>
    <lineage>
        <taxon>Eukaryota</taxon>
        <taxon>Viridiplantae</taxon>
        <taxon>Streptophyta</taxon>
        <taxon>Embryophyta</taxon>
        <taxon>Tracheophyta</taxon>
        <taxon>Spermatophyta</taxon>
        <taxon>Magnoliopsida</taxon>
        <taxon>eudicotyledons</taxon>
        <taxon>Gunneridae</taxon>
        <taxon>Pentapetalae</taxon>
        <taxon>rosids</taxon>
        <taxon>fabids</taxon>
        <taxon>Cucurbitales</taxon>
        <taxon>Cucurbitaceae</taxon>
        <taxon>Benincaseae</taxon>
        <taxon>Cucumis</taxon>
    </lineage>
</organism>